<feature type="region of interest" description="Disordered" evidence="1">
    <location>
        <begin position="31"/>
        <end position="50"/>
    </location>
</feature>
<dbReference type="Proteomes" id="UP000199144">
    <property type="component" value="Unassembled WGS sequence"/>
</dbReference>
<reference evidence="2 3" key="1">
    <citation type="submission" date="2016-10" db="EMBL/GenBank/DDBJ databases">
        <authorList>
            <person name="de Groot N.N."/>
        </authorList>
    </citation>
    <scope>NUCLEOTIDE SEQUENCE [LARGE SCALE GENOMIC DNA]</scope>
    <source>
        <strain evidence="2 3">DSM 15283</strain>
    </source>
</reference>
<dbReference type="PROSITE" id="PS51257">
    <property type="entry name" value="PROKAR_LIPOPROTEIN"/>
    <property type="match status" value="1"/>
</dbReference>
<dbReference type="STRING" id="254406.SAMN04488042_102171"/>
<evidence type="ECO:0000313" key="3">
    <source>
        <dbReference type="Proteomes" id="UP000199144"/>
    </source>
</evidence>
<evidence type="ECO:0000313" key="2">
    <source>
        <dbReference type="EMBL" id="SFL92707.1"/>
    </source>
</evidence>
<proteinExistence type="predicted"/>
<keyword evidence="3" id="KW-1185">Reference proteome</keyword>
<evidence type="ECO:0000256" key="1">
    <source>
        <dbReference type="SAM" id="MobiDB-lite"/>
    </source>
</evidence>
<accession>A0A1I4LQ46</accession>
<dbReference type="EMBL" id="FOTQ01000002">
    <property type="protein sequence ID" value="SFL92707.1"/>
    <property type="molecule type" value="Genomic_DNA"/>
</dbReference>
<protein>
    <recommendedName>
        <fullName evidence="4">D-galactarate dehydratase</fullName>
    </recommendedName>
</protein>
<dbReference type="OrthoDB" id="7871639at2"/>
<gene>
    <name evidence="2" type="ORF">SAMN04488042_102171</name>
</gene>
<dbReference type="AlphaFoldDB" id="A0A1I4LQ46"/>
<organism evidence="2 3">
    <name type="scientific">Shimia aestuarii</name>
    <dbReference type="NCBI Taxonomy" id="254406"/>
    <lineage>
        <taxon>Bacteria</taxon>
        <taxon>Pseudomonadati</taxon>
        <taxon>Pseudomonadota</taxon>
        <taxon>Alphaproteobacteria</taxon>
        <taxon>Rhodobacterales</taxon>
        <taxon>Roseobacteraceae</taxon>
    </lineage>
</organism>
<dbReference type="RefSeq" id="WP_131814345.1">
    <property type="nucleotide sequence ID" value="NZ_FOTQ01000002.1"/>
</dbReference>
<evidence type="ECO:0008006" key="4">
    <source>
        <dbReference type="Google" id="ProtNLM"/>
    </source>
</evidence>
<name>A0A1I4LQ46_9RHOB</name>
<sequence>MKRAVLVVLMAGGLVGCDRVNLDLLQPKETARPESASLPDGTVRPVPRPDNLGEVVVEDRPEARSGPLGVTIVSLGTATEAGMWLKTPLVARTRPGKVSWSGKSVAVSLIPIEGESGAGSRISLQAMQALGMPLTELTEVQVSAD</sequence>